<keyword evidence="7" id="KW-1185">Reference proteome</keyword>
<dbReference type="InterPro" id="IPR029063">
    <property type="entry name" value="SAM-dependent_MTases_sf"/>
</dbReference>
<proteinExistence type="inferred from homology"/>
<dbReference type="SUPFAM" id="SSF53335">
    <property type="entry name" value="S-adenosyl-L-methionine-dependent methyltransferases"/>
    <property type="match status" value="1"/>
</dbReference>
<dbReference type="InterPro" id="IPR003333">
    <property type="entry name" value="CMAS"/>
</dbReference>
<organism evidence="6 7">
    <name type="scientific">Mycena rosella</name>
    <name type="common">Pink bonnet</name>
    <name type="synonym">Agaricus rosellus</name>
    <dbReference type="NCBI Taxonomy" id="1033263"/>
    <lineage>
        <taxon>Eukaryota</taxon>
        <taxon>Fungi</taxon>
        <taxon>Dikarya</taxon>
        <taxon>Basidiomycota</taxon>
        <taxon>Agaricomycotina</taxon>
        <taxon>Agaricomycetes</taxon>
        <taxon>Agaricomycetidae</taxon>
        <taxon>Agaricales</taxon>
        <taxon>Marasmiineae</taxon>
        <taxon>Mycenaceae</taxon>
        <taxon>Mycena</taxon>
    </lineage>
</organism>
<dbReference type="GO" id="GO:0032259">
    <property type="term" value="P:methylation"/>
    <property type="evidence" value="ECO:0007669"/>
    <property type="project" value="UniProtKB-KW"/>
</dbReference>
<reference evidence="6" key="1">
    <citation type="submission" date="2023-03" db="EMBL/GenBank/DDBJ databases">
        <title>Massive genome expansion in bonnet fungi (Mycena s.s.) driven by repeated elements and novel gene families across ecological guilds.</title>
        <authorList>
            <consortium name="Lawrence Berkeley National Laboratory"/>
            <person name="Harder C.B."/>
            <person name="Miyauchi S."/>
            <person name="Viragh M."/>
            <person name="Kuo A."/>
            <person name="Thoen E."/>
            <person name="Andreopoulos B."/>
            <person name="Lu D."/>
            <person name="Skrede I."/>
            <person name="Drula E."/>
            <person name="Henrissat B."/>
            <person name="Morin E."/>
            <person name="Kohler A."/>
            <person name="Barry K."/>
            <person name="LaButti K."/>
            <person name="Morin E."/>
            <person name="Salamov A."/>
            <person name="Lipzen A."/>
            <person name="Mereny Z."/>
            <person name="Hegedus B."/>
            <person name="Baldrian P."/>
            <person name="Stursova M."/>
            <person name="Weitz H."/>
            <person name="Taylor A."/>
            <person name="Grigoriev I.V."/>
            <person name="Nagy L.G."/>
            <person name="Martin F."/>
            <person name="Kauserud H."/>
        </authorList>
    </citation>
    <scope>NUCLEOTIDE SEQUENCE</scope>
    <source>
        <strain evidence="6">CBHHK067</strain>
    </source>
</reference>
<dbReference type="InterPro" id="IPR050723">
    <property type="entry name" value="CFA/CMAS"/>
</dbReference>
<dbReference type="EMBL" id="JARKIE010000370">
    <property type="protein sequence ID" value="KAJ7649162.1"/>
    <property type="molecule type" value="Genomic_DNA"/>
</dbReference>
<dbReference type="GO" id="GO:0008168">
    <property type="term" value="F:methyltransferase activity"/>
    <property type="evidence" value="ECO:0007669"/>
    <property type="project" value="UniProtKB-KW"/>
</dbReference>
<dbReference type="Pfam" id="PF02353">
    <property type="entry name" value="CMAS"/>
    <property type="match status" value="1"/>
</dbReference>
<accession>A0AAD7CHU6</accession>
<protein>
    <submittedName>
        <fullName evidence="6">CFS1-like protein</fullName>
    </submittedName>
</protein>
<evidence type="ECO:0000256" key="5">
    <source>
        <dbReference type="ARBA" id="ARBA00023098"/>
    </source>
</evidence>
<comment type="similarity">
    <text evidence="1">Belongs to the CFA/CMAS family.</text>
</comment>
<comment type="caution">
    <text evidence="6">The sequence shown here is derived from an EMBL/GenBank/DDBJ whole genome shotgun (WGS) entry which is preliminary data.</text>
</comment>
<dbReference type="PANTHER" id="PTHR43667">
    <property type="entry name" value="CYCLOPROPANE-FATTY-ACYL-PHOSPHOLIPID SYNTHASE"/>
    <property type="match status" value="1"/>
</dbReference>
<evidence type="ECO:0000313" key="6">
    <source>
        <dbReference type="EMBL" id="KAJ7649162.1"/>
    </source>
</evidence>
<dbReference type="AlphaFoldDB" id="A0AAD7CHU6"/>
<keyword evidence="3" id="KW-0808">Transferase</keyword>
<name>A0AAD7CHU6_MYCRO</name>
<keyword evidence="5" id="KW-0443">Lipid metabolism</keyword>
<dbReference type="Gene3D" id="3.40.50.150">
    <property type="entry name" value="Vaccinia Virus protein VP39"/>
    <property type="match status" value="1"/>
</dbReference>
<evidence type="ECO:0000256" key="1">
    <source>
        <dbReference type="ARBA" id="ARBA00010815"/>
    </source>
</evidence>
<sequence length="387" mass="43477">MRVALFTDLGLAEAFMYGDVDCEDISSLIQILIANRRELTAETDTLLASVLARGRTLTSNKFIGSLANSRANISAHYDLGNIMFSAFLSEDMNYSSAIFKDFNEDLCPNIPVRESLEDAQIRKVKLILKKANILPGQRILEIGTGPVMHWLGCLAIIAAQTFNCTVVTVTLSSNQAALARRRVADAGVADRIKVHCMDFRECKLKPEWAGSFDKFISIEMIEHVGKDFFTEYWAVADWALKPDTGVGVVQGITIPEARVPSYDAEVDFAQKWVNTACHVDRFSFITQTLHKGSAGRLVVDSVLNIGPHYARTLREWKRKFLANWDTIVAKALIEQYDLDSKGLEIFKRKWIYYFDYCEAAFKTRTLGDHIVTFTREGNVGFGCDVEI</sequence>
<dbReference type="CDD" id="cd02440">
    <property type="entry name" value="AdoMet_MTases"/>
    <property type="match status" value="1"/>
</dbReference>
<dbReference type="PANTHER" id="PTHR43667:SF2">
    <property type="entry name" value="FATTY ACID C-METHYL TRANSFERASE"/>
    <property type="match status" value="1"/>
</dbReference>
<dbReference type="Proteomes" id="UP001221757">
    <property type="component" value="Unassembled WGS sequence"/>
</dbReference>
<dbReference type="GO" id="GO:0008610">
    <property type="term" value="P:lipid biosynthetic process"/>
    <property type="evidence" value="ECO:0007669"/>
    <property type="project" value="InterPro"/>
</dbReference>
<evidence type="ECO:0000256" key="4">
    <source>
        <dbReference type="ARBA" id="ARBA00022691"/>
    </source>
</evidence>
<keyword evidence="2" id="KW-0489">Methyltransferase</keyword>
<keyword evidence="4" id="KW-0949">S-adenosyl-L-methionine</keyword>
<evidence type="ECO:0000256" key="2">
    <source>
        <dbReference type="ARBA" id="ARBA00022603"/>
    </source>
</evidence>
<evidence type="ECO:0000256" key="3">
    <source>
        <dbReference type="ARBA" id="ARBA00022679"/>
    </source>
</evidence>
<evidence type="ECO:0000313" key="7">
    <source>
        <dbReference type="Proteomes" id="UP001221757"/>
    </source>
</evidence>
<gene>
    <name evidence="6" type="ORF">B0H17DRAFT_1271421</name>
</gene>
<dbReference type="PIRSF" id="PIRSF003085">
    <property type="entry name" value="CMAS"/>
    <property type="match status" value="1"/>
</dbReference>